<evidence type="ECO:0000313" key="3">
    <source>
        <dbReference type="EMBL" id="SFB80167.1"/>
    </source>
</evidence>
<proteinExistence type="predicted"/>
<keyword evidence="3" id="KW-0540">Nuclease</keyword>
<sequence>MRAALKALYEGREVSIEDALHIRSVTSKSKWANKRFYCPVCGERVKPHAEGKGNYNPAHFEHLKRNPDCPHSDGKEPAVTGRKPELLDIDDPEAIEGYEQDRSNTFKSRNAGIAKQRKELDKFTCQACGFHMMLSGKAVIECHHLNPVHQAGVVKVGLSDLISLCPTCHRIAHTRVPEPLSVEEIKLARKKAL</sequence>
<dbReference type="RefSeq" id="WP_091957901.1">
    <property type="nucleotide sequence ID" value="NZ_FOLH01000001.1"/>
</dbReference>
<feature type="compositionally biased region" description="Basic and acidic residues" evidence="1">
    <location>
        <begin position="59"/>
        <end position="80"/>
    </location>
</feature>
<dbReference type="GO" id="GO:0003676">
    <property type="term" value="F:nucleic acid binding"/>
    <property type="evidence" value="ECO:0007669"/>
    <property type="project" value="InterPro"/>
</dbReference>
<gene>
    <name evidence="3" type="ORF">SAMN05660443_0215</name>
</gene>
<keyword evidence="4" id="KW-1185">Reference proteome</keyword>
<dbReference type="Pfam" id="PF01844">
    <property type="entry name" value="HNH"/>
    <property type="match status" value="1"/>
</dbReference>
<dbReference type="InterPro" id="IPR003615">
    <property type="entry name" value="HNH_nuc"/>
</dbReference>
<dbReference type="Gene3D" id="1.10.30.50">
    <property type="match status" value="1"/>
</dbReference>
<feature type="domain" description="HNH" evidence="2">
    <location>
        <begin position="125"/>
        <end position="175"/>
    </location>
</feature>
<dbReference type="GO" id="GO:0004519">
    <property type="term" value="F:endonuclease activity"/>
    <property type="evidence" value="ECO:0007669"/>
    <property type="project" value="UniProtKB-KW"/>
</dbReference>
<accession>A0A1I1DZD5</accession>
<protein>
    <submittedName>
        <fullName evidence="3">HNH endonuclease</fullName>
    </submittedName>
</protein>
<reference evidence="3 4" key="1">
    <citation type="submission" date="2016-10" db="EMBL/GenBank/DDBJ databases">
        <authorList>
            <person name="de Groot N.N."/>
        </authorList>
    </citation>
    <scope>NUCLEOTIDE SEQUENCE [LARGE SCALE GENOMIC DNA]</scope>
    <source>
        <strain evidence="3 4">DSM 18438</strain>
    </source>
</reference>
<dbReference type="CDD" id="cd00085">
    <property type="entry name" value="HNHc"/>
    <property type="match status" value="1"/>
</dbReference>
<dbReference type="STRING" id="1122252.SAMN05660443_0215"/>
<evidence type="ECO:0000256" key="1">
    <source>
        <dbReference type="SAM" id="MobiDB-lite"/>
    </source>
</evidence>
<dbReference type="OrthoDB" id="9802640at2"/>
<feature type="region of interest" description="Disordered" evidence="1">
    <location>
        <begin position="52"/>
        <end position="80"/>
    </location>
</feature>
<dbReference type="AlphaFoldDB" id="A0A1I1DZD5"/>
<evidence type="ECO:0000313" key="4">
    <source>
        <dbReference type="Proteomes" id="UP000199058"/>
    </source>
</evidence>
<dbReference type="InterPro" id="IPR002711">
    <property type="entry name" value="HNH"/>
</dbReference>
<keyword evidence="3" id="KW-0255">Endonuclease</keyword>
<dbReference type="Proteomes" id="UP000199058">
    <property type="component" value="Unassembled WGS sequence"/>
</dbReference>
<keyword evidence="3" id="KW-0378">Hydrolase</keyword>
<dbReference type="GO" id="GO:0008270">
    <property type="term" value="F:zinc ion binding"/>
    <property type="evidence" value="ECO:0007669"/>
    <property type="project" value="InterPro"/>
</dbReference>
<dbReference type="EMBL" id="FOLH01000001">
    <property type="protein sequence ID" value="SFB80167.1"/>
    <property type="molecule type" value="Genomic_DNA"/>
</dbReference>
<organism evidence="3 4">
    <name type="scientific">Marinospirillum celere</name>
    <dbReference type="NCBI Taxonomy" id="1122252"/>
    <lineage>
        <taxon>Bacteria</taxon>
        <taxon>Pseudomonadati</taxon>
        <taxon>Pseudomonadota</taxon>
        <taxon>Gammaproteobacteria</taxon>
        <taxon>Oceanospirillales</taxon>
        <taxon>Oceanospirillaceae</taxon>
        <taxon>Marinospirillum</taxon>
    </lineage>
</organism>
<evidence type="ECO:0000259" key="2">
    <source>
        <dbReference type="Pfam" id="PF01844"/>
    </source>
</evidence>
<name>A0A1I1DZD5_9GAMM</name>